<accession>A0ABS8PY96</accession>
<feature type="transmembrane region" description="Helical" evidence="7">
    <location>
        <begin position="75"/>
        <end position="92"/>
    </location>
</feature>
<keyword evidence="5 7" id="KW-1133">Transmembrane helix</keyword>
<dbReference type="Proteomes" id="UP001199816">
    <property type="component" value="Unassembled WGS sequence"/>
</dbReference>
<evidence type="ECO:0000256" key="1">
    <source>
        <dbReference type="ARBA" id="ARBA00004651"/>
    </source>
</evidence>
<feature type="transmembrane region" description="Helical" evidence="7">
    <location>
        <begin position="98"/>
        <end position="120"/>
    </location>
</feature>
<sequence>MKRSLQLQLSAMMFLEFFMKGSWFVTLGTYLKNNLGAAPLEVSNIFSTQSLGAVAAPFFIGFIADRFFNAERVMGVLHLIGAGLLLMMYRAGNAASMYPYVLLYFISYMSTLALTSSVSFRNLSDPKKQYPFIRLFGTLGWMVAGFSISYLFHWDSKEAVASGALQNTFLLGAACSLALGLLCFLLPATPPLKKNQKFYWGDALGLQALTLLKQKNFLIFFITAIIICIPISFYYQNANPFLVATGLPNPTGKMALGQFSELLCLLLVPFFFVRLGYKKMMLIGISAWALRYLLFAFGNGQDLAFMLILGILLHGVCYDFMFVVGQIYTDAIAGKQYRSSAQGLVTVAMYGIGMLIGFWVAGFISEALKAYEGATYWRYIWLSPAAMAIVCMLIFLWLFKEQQPQQPESSEAV</sequence>
<feature type="transmembrane region" description="Helical" evidence="7">
    <location>
        <begin position="376"/>
        <end position="399"/>
    </location>
</feature>
<comment type="subcellular location">
    <subcellularLocation>
        <location evidence="1">Cell membrane</location>
        <topology evidence="1">Multi-pass membrane protein</topology>
    </subcellularLocation>
</comment>
<protein>
    <submittedName>
        <fullName evidence="9">MFS transporter</fullName>
    </submittedName>
</protein>
<organism evidence="9 10">
    <name type="scientific">Niabella pedocola</name>
    <dbReference type="NCBI Taxonomy" id="1752077"/>
    <lineage>
        <taxon>Bacteria</taxon>
        <taxon>Pseudomonadati</taxon>
        <taxon>Bacteroidota</taxon>
        <taxon>Chitinophagia</taxon>
        <taxon>Chitinophagales</taxon>
        <taxon>Chitinophagaceae</taxon>
        <taxon>Niabella</taxon>
    </lineage>
</organism>
<feature type="domain" description="Major facilitator superfamily (MFS) profile" evidence="8">
    <location>
        <begin position="208"/>
        <end position="413"/>
    </location>
</feature>
<dbReference type="EMBL" id="JAJNEC010000008">
    <property type="protein sequence ID" value="MCD2426028.1"/>
    <property type="molecule type" value="Genomic_DNA"/>
</dbReference>
<evidence type="ECO:0000256" key="5">
    <source>
        <dbReference type="ARBA" id="ARBA00022989"/>
    </source>
</evidence>
<evidence type="ECO:0000256" key="7">
    <source>
        <dbReference type="SAM" id="Phobius"/>
    </source>
</evidence>
<evidence type="ECO:0000256" key="2">
    <source>
        <dbReference type="ARBA" id="ARBA00022448"/>
    </source>
</evidence>
<gene>
    <name evidence="9" type="ORF">LQ567_24805</name>
</gene>
<dbReference type="Gene3D" id="1.20.1250.20">
    <property type="entry name" value="MFS general substrate transporter like domains"/>
    <property type="match status" value="2"/>
</dbReference>
<evidence type="ECO:0000256" key="3">
    <source>
        <dbReference type="ARBA" id="ARBA00022475"/>
    </source>
</evidence>
<proteinExistence type="predicted"/>
<feature type="transmembrane region" description="Helical" evidence="7">
    <location>
        <begin position="303"/>
        <end position="324"/>
    </location>
</feature>
<dbReference type="PROSITE" id="PS50850">
    <property type="entry name" value="MFS"/>
    <property type="match status" value="1"/>
</dbReference>
<reference evidence="9 10" key="1">
    <citation type="submission" date="2021-11" db="EMBL/GenBank/DDBJ databases">
        <title>Genomic of Niabella pedocola.</title>
        <authorList>
            <person name="Wu T."/>
        </authorList>
    </citation>
    <scope>NUCLEOTIDE SEQUENCE [LARGE SCALE GENOMIC DNA]</scope>
    <source>
        <strain evidence="9 10">JCM 31011</strain>
    </source>
</reference>
<feature type="transmembrane region" description="Helical" evidence="7">
    <location>
        <begin position="132"/>
        <end position="152"/>
    </location>
</feature>
<dbReference type="InterPro" id="IPR020846">
    <property type="entry name" value="MFS_dom"/>
</dbReference>
<keyword evidence="3" id="KW-1003">Cell membrane</keyword>
<feature type="transmembrane region" description="Helical" evidence="7">
    <location>
        <begin position="12"/>
        <end position="31"/>
    </location>
</feature>
<evidence type="ECO:0000259" key="8">
    <source>
        <dbReference type="PROSITE" id="PS50850"/>
    </source>
</evidence>
<feature type="transmembrane region" description="Helical" evidence="7">
    <location>
        <begin position="164"/>
        <end position="188"/>
    </location>
</feature>
<keyword evidence="6 7" id="KW-0472">Membrane</keyword>
<keyword evidence="10" id="KW-1185">Reference proteome</keyword>
<evidence type="ECO:0000256" key="6">
    <source>
        <dbReference type="ARBA" id="ARBA00023136"/>
    </source>
</evidence>
<feature type="transmembrane region" description="Helical" evidence="7">
    <location>
        <begin position="280"/>
        <end position="297"/>
    </location>
</feature>
<feature type="transmembrane region" description="Helical" evidence="7">
    <location>
        <begin position="51"/>
        <end position="68"/>
    </location>
</feature>
<dbReference type="RefSeq" id="WP_231008618.1">
    <property type="nucleotide sequence ID" value="NZ_JAJNEC010000008.1"/>
</dbReference>
<comment type="caution">
    <text evidence="9">The sequence shown here is derived from an EMBL/GenBank/DDBJ whole genome shotgun (WGS) entry which is preliminary data.</text>
</comment>
<evidence type="ECO:0000313" key="9">
    <source>
        <dbReference type="EMBL" id="MCD2426028.1"/>
    </source>
</evidence>
<dbReference type="Pfam" id="PF03825">
    <property type="entry name" value="Nuc_H_symport"/>
    <property type="match status" value="1"/>
</dbReference>
<dbReference type="SUPFAM" id="SSF103473">
    <property type="entry name" value="MFS general substrate transporter"/>
    <property type="match status" value="1"/>
</dbReference>
<dbReference type="InterPro" id="IPR004740">
    <property type="entry name" value="Nuc_H_symport"/>
</dbReference>
<name>A0ABS8PY96_9BACT</name>
<evidence type="ECO:0000256" key="4">
    <source>
        <dbReference type="ARBA" id="ARBA00022692"/>
    </source>
</evidence>
<dbReference type="PANTHER" id="PTHR23522:SF4">
    <property type="entry name" value="NUCLEOSIDE PERMEASE NUPG-RELATED"/>
    <property type="match status" value="1"/>
</dbReference>
<dbReference type="InterPro" id="IPR036259">
    <property type="entry name" value="MFS_trans_sf"/>
</dbReference>
<feature type="transmembrane region" description="Helical" evidence="7">
    <location>
        <begin position="255"/>
        <end position="273"/>
    </location>
</feature>
<keyword evidence="2" id="KW-0813">Transport</keyword>
<feature type="transmembrane region" description="Helical" evidence="7">
    <location>
        <begin position="217"/>
        <end position="235"/>
    </location>
</feature>
<evidence type="ECO:0000313" key="10">
    <source>
        <dbReference type="Proteomes" id="UP001199816"/>
    </source>
</evidence>
<feature type="transmembrane region" description="Helical" evidence="7">
    <location>
        <begin position="344"/>
        <end position="364"/>
    </location>
</feature>
<dbReference type="PANTHER" id="PTHR23522">
    <property type="entry name" value="BLL5896 PROTEIN"/>
    <property type="match status" value="1"/>
</dbReference>
<keyword evidence="4 7" id="KW-0812">Transmembrane</keyword>